<evidence type="ECO:0000256" key="15">
    <source>
        <dbReference type="SAM" id="Phobius"/>
    </source>
</evidence>
<feature type="transmembrane region" description="Helical" evidence="15">
    <location>
        <begin position="123"/>
        <end position="142"/>
    </location>
</feature>
<evidence type="ECO:0000256" key="6">
    <source>
        <dbReference type="ARBA" id="ARBA00022475"/>
    </source>
</evidence>
<proteinExistence type="inferred from homology"/>
<evidence type="ECO:0000256" key="14">
    <source>
        <dbReference type="ARBA" id="ARBA00048390"/>
    </source>
</evidence>
<keyword evidence="6" id="KW-1003">Cell membrane</keyword>
<dbReference type="GO" id="GO:0006782">
    <property type="term" value="P:protoporphyrinogen IX biosynthetic process"/>
    <property type="evidence" value="ECO:0007669"/>
    <property type="project" value="UniProtKB-UniPathway"/>
</dbReference>
<dbReference type="OrthoDB" id="7570050at2"/>
<protein>
    <recommendedName>
        <fullName evidence="5">Protoporphyrinogen IX oxidase</fullName>
    </recommendedName>
</protein>
<dbReference type="InterPro" id="IPR005265">
    <property type="entry name" value="HemJ-like"/>
</dbReference>
<dbReference type="Pfam" id="PF03653">
    <property type="entry name" value="UPF0093"/>
    <property type="match status" value="1"/>
</dbReference>
<reference evidence="16 17" key="1">
    <citation type="submission" date="2015-09" db="EMBL/GenBank/DDBJ databases">
        <authorList>
            <person name="Jackson K.R."/>
            <person name="Lunt B.L."/>
            <person name="Fisher J.N.B."/>
            <person name="Gardner A.V."/>
            <person name="Bailey M.E."/>
            <person name="Deus L.M."/>
            <person name="Earl A.S."/>
            <person name="Gibby P.D."/>
            <person name="Hartmann K.A."/>
            <person name="Liu J.E."/>
            <person name="Manci A.M."/>
            <person name="Nielsen D.A."/>
            <person name="Solomon M.B."/>
            <person name="Breakwell D.P."/>
            <person name="Burnett S.H."/>
            <person name="Grose J.H."/>
        </authorList>
    </citation>
    <scope>NUCLEOTIDE SEQUENCE [LARGE SCALE GENOMIC DNA]</scope>
    <source>
        <strain evidence="16 17">CECT 7799</strain>
    </source>
</reference>
<comment type="cofactor">
    <cofactor evidence="1">
        <name>heme b</name>
        <dbReference type="ChEBI" id="CHEBI:60344"/>
    </cofactor>
</comment>
<dbReference type="PANTHER" id="PTHR40255:SF1">
    <property type="entry name" value="PROTOPORPHYRINOGEN IX OXIDASE"/>
    <property type="match status" value="1"/>
</dbReference>
<evidence type="ECO:0000313" key="16">
    <source>
        <dbReference type="EMBL" id="CUH11376.1"/>
    </source>
</evidence>
<dbReference type="GO" id="GO:0046872">
    <property type="term" value="F:metal ion binding"/>
    <property type="evidence" value="ECO:0007669"/>
    <property type="project" value="UniProtKB-KW"/>
</dbReference>
<keyword evidence="7" id="KW-0349">Heme</keyword>
<feature type="transmembrane region" description="Helical" evidence="15">
    <location>
        <begin position="55"/>
        <end position="78"/>
    </location>
</feature>
<evidence type="ECO:0000256" key="9">
    <source>
        <dbReference type="ARBA" id="ARBA00022723"/>
    </source>
</evidence>
<keyword evidence="12" id="KW-0408">Iron</keyword>
<feature type="transmembrane region" description="Helical" evidence="15">
    <location>
        <begin position="90"/>
        <end position="111"/>
    </location>
</feature>
<keyword evidence="8 15" id="KW-0812">Transmembrane</keyword>
<evidence type="ECO:0000256" key="12">
    <source>
        <dbReference type="ARBA" id="ARBA00023004"/>
    </source>
</evidence>
<accession>A0A0M7B804</accession>
<keyword evidence="11" id="KW-0560">Oxidoreductase</keyword>
<comment type="similarity">
    <text evidence="4">Belongs to the HemJ family.</text>
</comment>
<name>A0A0M7B804_9RHOB</name>
<evidence type="ECO:0000256" key="3">
    <source>
        <dbReference type="ARBA" id="ARBA00005073"/>
    </source>
</evidence>
<dbReference type="Proteomes" id="UP000049455">
    <property type="component" value="Unassembled WGS sequence"/>
</dbReference>
<feature type="transmembrane region" description="Helical" evidence="15">
    <location>
        <begin position="15"/>
        <end position="34"/>
    </location>
</feature>
<evidence type="ECO:0000256" key="8">
    <source>
        <dbReference type="ARBA" id="ARBA00022692"/>
    </source>
</evidence>
<keyword evidence="17" id="KW-1185">Reference proteome</keyword>
<keyword evidence="9" id="KW-0479">Metal-binding</keyword>
<dbReference type="EMBL" id="CYPR01000010">
    <property type="protein sequence ID" value="CUH11376.1"/>
    <property type="molecule type" value="Genomic_DNA"/>
</dbReference>
<evidence type="ECO:0000256" key="4">
    <source>
        <dbReference type="ARBA" id="ARBA00006501"/>
    </source>
</evidence>
<dbReference type="STRING" id="313367.JSE7799_00178"/>
<sequence length="170" mass="18793">MIDWILGTVPLFKGVHIAALSIWCGGLLALPLMLTRHDPAITQDDYRRIRRATHLTYTVCVTPAAVIAVIAGTWLIFMREAFVPWLYAKLVFVALLVAAHAWVGHILVDVAETPGRSRPPAPYLPVAAILVPVLGILVLVLGKPDLGWVSFPQWLLEPYGGQFPFDVPRR</sequence>
<comment type="pathway">
    <text evidence="3">Porphyrin-containing compound metabolism; protoporphyrin-IX biosynthesis; protoporphyrin-IX from protoporphyrinogen-IX: step 1/1.</text>
</comment>
<evidence type="ECO:0000313" key="17">
    <source>
        <dbReference type="Proteomes" id="UP000049455"/>
    </source>
</evidence>
<comment type="catalytic activity">
    <reaction evidence="14">
        <text>protoporphyrinogen IX + 3 A = protoporphyrin IX + 3 AH2</text>
        <dbReference type="Rhea" id="RHEA:62000"/>
        <dbReference type="ChEBI" id="CHEBI:13193"/>
        <dbReference type="ChEBI" id="CHEBI:17499"/>
        <dbReference type="ChEBI" id="CHEBI:57306"/>
        <dbReference type="ChEBI" id="CHEBI:57307"/>
    </reaction>
</comment>
<dbReference type="RefSeq" id="WP_055661914.1">
    <property type="nucleotide sequence ID" value="NZ_CYPR01000010.1"/>
</dbReference>
<evidence type="ECO:0000256" key="1">
    <source>
        <dbReference type="ARBA" id="ARBA00001970"/>
    </source>
</evidence>
<evidence type="ECO:0000256" key="2">
    <source>
        <dbReference type="ARBA" id="ARBA00004651"/>
    </source>
</evidence>
<comment type="subcellular location">
    <subcellularLocation>
        <location evidence="2">Cell membrane</location>
        <topology evidence="2">Multi-pass membrane protein</topology>
    </subcellularLocation>
</comment>
<evidence type="ECO:0000256" key="11">
    <source>
        <dbReference type="ARBA" id="ARBA00023002"/>
    </source>
</evidence>
<organism evidence="16 17">
    <name type="scientific">Jannaschia seosinensis</name>
    <dbReference type="NCBI Taxonomy" id="313367"/>
    <lineage>
        <taxon>Bacteria</taxon>
        <taxon>Pseudomonadati</taxon>
        <taxon>Pseudomonadota</taxon>
        <taxon>Alphaproteobacteria</taxon>
        <taxon>Rhodobacterales</taxon>
        <taxon>Roseobacteraceae</taxon>
        <taxon>Jannaschia</taxon>
    </lineage>
</organism>
<dbReference type="PANTHER" id="PTHR40255">
    <property type="entry name" value="UPF0093 MEMBRANE PROTEIN SLR1790"/>
    <property type="match status" value="1"/>
</dbReference>
<evidence type="ECO:0000256" key="13">
    <source>
        <dbReference type="ARBA" id="ARBA00023136"/>
    </source>
</evidence>
<dbReference type="UniPathway" id="UPA00251">
    <property type="reaction ID" value="UER00324"/>
</dbReference>
<evidence type="ECO:0000256" key="5">
    <source>
        <dbReference type="ARBA" id="ARBA00017504"/>
    </source>
</evidence>
<evidence type="ECO:0000256" key="10">
    <source>
        <dbReference type="ARBA" id="ARBA00022989"/>
    </source>
</evidence>
<dbReference type="AlphaFoldDB" id="A0A0M7B804"/>
<keyword evidence="10 15" id="KW-1133">Transmembrane helix</keyword>
<gene>
    <name evidence="16" type="ORF">JSE7799_00178</name>
</gene>
<dbReference type="GO" id="GO:0016491">
    <property type="term" value="F:oxidoreductase activity"/>
    <property type="evidence" value="ECO:0007669"/>
    <property type="project" value="UniProtKB-KW"/>
</dbReference>
<evidence type="ECO:0000256" key="7">
    <source>
        <dbReference type="ARBA" id="ARBA00022617"/>
    </source>
</evidence>
<dbReference type="GO" id="GO:0005886">
    <property type="term" value="C:plasma membrane"/>
    <property type="evidence" value="ECO:0007669"/>
    <property type="project" value="UniProtKB-SubCell"/>
</dbReference>
<keyword evidence="13 15" id="KW-0472">Membrane</keyword>